<dbReference type="Gene3D" id="1.20.1550.10">
    <property type="entry name" value="DsbB-like"/>
    <property type="match status" value="1"/>
</dbReference>
<evidence type="ECO:0000256" key="4">
    <source>
        <dbReference type="ARBA" id="ARBA00023136"/>
    </source>
</evidence>
<feature type="transmembrane region" description="Helical" evidence="5">
    <location>
        <begin position="67"/>
        <end position="86"/>
    </location>
</feature>
<name>A0A0P7X5P8_9HYPH</name>
<accession>A0A0P7X5P8</accession>
<sequence length="182" mass="18857">MIDAATSRLLNALALIAISAILLAAFYTQIVARELPCPLCILQRAGFVAVGLGLALNLLIGPRPGHYGLMILAALAGGAVSLRQVALHIVPGSGAYGDPVLGLHLYSWAALIFGAIILGAAAMLFFERQFEPTIGARARNPLILAALTVFALVTLGNAASTLLECGTGLCPDNPVAYEWLPG</sequence>
<proteinExistence type="predicted"/>
<protein>
    <submittedName>
        <fullName evidence="6">Disulfide bond formation protein DsbB</fullName>
    </submittedName>
</protein>
<comment type="caution">
    <text evidence="6">The sequence shown here is derived from an EMBL/GenBank/DDBJ whole genome shotgun (WGS) entry which is preliminary data.</text>
</comment>
<feature type="transmembrane region" description="Helical" evidence="5">
    <location>
        <begin position="12"/>
        <end position="30"/>
    </location>
</feature>
<evidence type="ECO:0000313" key="7">
    <source>
        <dbReference type="EMBL" id="SCC80979.1"/>
    </source>
</evidence>
<evidence type="ECO:0000256" key="3">
    <source>
        <dbReference type="ARBA" id="ARBA00022989"/>
    </source>
</evidence>
<keyword evidence="9" id="KW-1185">Reference proteome</keyword>
<keyword evidence="4 5" id="KW-0472">Membrane</keyword>
<evidence type="ECO:0000313" key="9">
    <source>
        <dbReference type="Proteomes" id="UP000182800"/>
    </source>
</evidence>
<reference evidence="7 9" key="2">
    <citation type="submission" date="2016-08" db="EMBL/GenBank/DDBJ databases">
        <authorList>
            <person name="Varghese N."/>
            <person name="Submissions Spin"/>
        </authorList>
    </citation>
    <scope>NUCLEOTIDE SEQUENCE [LARGE SCALE GENOMIC DNA]</scope>
    <source>
        <strain evidence="7 9">HL-109</strain>
    </source>
</reference>
<feature type="transmembrane region" description="Helical" evidence="5">
    <location>
        <begin position="106"/>
        <end position="126"/>
    </location>
</feature>
<dbReference type="GO" id="GO:0016020">
    <property type="term" value="C:membrane"/>
    <property type="evidence" value="ECO:0007669"/>
    <property type="project" value="UniProtKB-SubCell"/>
</dbReference>
<dbReference type="GO" id="GO:0015035">
    <property type="term" value="F:protein-disulfide reductase activity"/>
    <property type="evidence" value="ECO:0007669"/>
    <property type="project" value="InterPro"/>
</dbReference>
<evidence type="ECO:0000256" key="2">
    <source>
        <dbReference type="ARBA" id="ARBA00022692"/>
    </source>
</evidence>
<keyword evidence="3 5" id="KW-1133">Transmembrane helix</keyword>
<gene>
    <name evidence="7" type="ORF">GA0071312_1909</name>
    <name evidence="6" type="ORF">HLUCCO17_11635</name>
</gene>
<dbReference type="Pfam" id="PF02600">
    <property type="entry name" value="DsbB"/>
    <property type="match status" value="1"/>
</dbReference>
<evidence type="ECO:0000313" key="8">
    <source>
        <dbReference type="Proteomes" id="UP000050497"/>
    </source>
</evidence>
<dbReference type="InterPro" id="IPR023380">
    <property type="entry name" value="DsbB-like_sf"/>
</dbReference>
<dbReference type="Proteomes" id="UP000182800">
    <property type="component" value="Unassembled WGS sequence"/>
</dbReference>
<dbReference type="SUPFAM" id="SSF158442">
    <property type="entry name" value="DsbB-like"/>
    <property type="match status" value="1"/>
</dbReference>
<dbReference type="Proteomes" id="UP000050497">
    <property type="component" value="Unassembled WGS sequence"/>
</dbReference>
<feature type="transmembrane region" description="Helical" evidence="5">
    <location>
        <begin position="138"/>
        <end position="159"/>
    </location>
</feature>
<dbReference type="EMBL" id="FMBM01000002">
    <property type="protein sequence ID" value="SCC80979.1"/>
    <property type="molecule type" value="Genomic_DNA"/>
</dbReference>
<keyword evidence="2 5" id="KW-0812">Transmembrane</keyword>
<dbReference type="EMBL" id="LJSX01000017">
    <property type="protein sequence ID" value="KPQ10243.1"/>
    <property type="molecule type" value="Genomic_DNA"/>
</dbReference>
<evidence type="ECO:0000256" key="5">
    <source>
        <dbReference type="SAM" id="Phobius"/>
    </source>
</evidence>
<dbReference type="AlphaFoldDB" id="A0A0P7X5P8"/>
<evidence type="ECO:0000313" key="6">
    <source>
        <dbReference type="EMBL" id="KPQ10243.1"/>
    </source>
</evidence>
<dbReference type="GO" id="GO:0006457">
    <property type="term" value="P:protein folding"/>
    <property type="evidence" value="ECO:0007669"/>
    <property type="project" value="InterPro"/>
</dbReference>
<dbReference type="InterPro" id="IPR003752">
    <property type="entry name" value="DiS_bond_form_DsbB/BdbC"/>
</dbReference>
<comment type="subcellular location">
    <subcellularLocation>
        <location evidence="1">Membrane</location>
        <topology evidence="1">Multi-pass membrane protein</topology>
    </subcellularLocation>
</comment>
<reference evidence="6 8" key="1">
    <citation type="submission" date="2015-09" db="EMBL/GenBank/DDBJ databases">
        <title>Identification and resolution of microdiversity through metagenomic sequencing of parallel consortia.</title>
        <authorList>
            <person name="Nelson W.C."/>
            <person name="Romine M.F."/>
            <person name="Lindemann S.R."/>
        </authorList>
    </citation>
    <scope>NUCLEOTIDE SEQUENCE [LARGE SCALE GENOMIC DNA]</scope>
    <source>
        <strain evidence="6">HL-109</strain>
    </source>
</reference>
<dbReference type="PATRIC" id="fig|1653334.4.peg.55"/>
<feature type="transmembrane region" description="Helical" evidence="5">
    <location>
        <begin position="42"/>
        <end position="60"/>
    </location>
</feature>
<organism evidence="6 8">
    <name type="scientific">Saliniramus fredricksonii</name>
    <dbReference type="NCBI Taxonomy" id="1653334"/>
    <lineage>
        <taxon>Bacteria</taxon>
        <taxon>Pseudomonadati</taxon>
        <taxon>Pseudomonadota</taxon>
        <taxon>Alphaproteobacteria</taxon>
        <taxon>Hyphomicrobiales</taxon>
        <taxon>Salinarimonadaceae</taxon>
        <taxon>Saliniramus</taxon>
    </lineage>
</organism>
<evidence type="ECO:0000256" key="1">
    <source>
        <dbReference type="ARBA" id="ARBA00004141"/>
    </source>
</evidence>
<dbReference type="STRING" id="1653334.GA0071312_1909"/>
<dbReference type="RefSeq" id="WP_074444775.1">
    <property type="nucleotide sequence ID" value="NZ_FMBM01000002.1"/>
</dbReference>